<dbReference type="AlphaFoldDB" id="A0A1H5UHT8"/>
<proteinExistence type="inferred from homology"/>
<keyword evidence="3 9" id="KW-0349">Heme</keyword>
<dbReference type="InterPro" id="IPR010723">
    <property type="entry name" value="HemN_C"/>
</dbReference>
<evidence type="ECO:0000259" key="10">
    <source>
        <dbReference type="PROSITE" id="PS51918"/>
    </source>
</evidence>
<keyword evidence="4 9" id="KW-0949">S-adenosyl-L-methionine</keyword>
<dbReference type="NCBIfam" id="TIGR00539">
    <property type="entry name" value="hemN_rel"/>
    <property type="match status" value="1"/>
</dbReference>
<evidence type="ECO:0000256" key="5">
    <source>
        <dbReference type="ARBA" id="ARBA00022723"/>
    </source>
</evidence>
<keyword evidence="7 9" id="KW-0411">Iron-sulfur</keyword>
<keyword evidence="12" id="KW-1185">Reference proteome</keyword>
<evidence type="ECO:0000256" key="2">
    <source>
        <dbReference type="ARBA" id="ARBA00017228"/>
    </source>
</evidence>
<dbReference type="GO" id="GO:0005737">
    <property type="term" value="C:cytoplasm"/>
    <property type="evidence" value="ECO:0007669"/>
    <property type="project" value="UniProtKB-SubCell"/>
</dbReference>
<feature type="domain" description="Radical SAM core" evidence="10">
    <location>
        <begin position="1"/>
        <end position="224"/>
    </location>
</feature>
<dbReference type="SFLD" id="SFLDF00562">
    <property type="entry name" value="HemN-like__clustered_with_heat"/>
    <property type="match status" value="1"/>
</dbReference>
<dbReference type="Gene3D" id="3.20.20.70">
    <property type="entry name" value="Aldolase class I"/>
    <property type="match status" value="1"/>
</dbReference>
<dbReference type="Pfam" id="PF06969">
    <property type="entry name" value="HemN_C"/>
    <property type="match status" value="1"/>
</dbReference>
<dbReference type="SFLD" id="SFLDG01082">
    <property type="entry name" value="B12-binding_domain_containing"/>
    <property type="match status" value="1"/>
</dbReference>
<protein>
    <recommendedName>
        <fullName evidence="2 9">Heme chaperone HemW</fullName>
    </recommendedName>
</protein>
<reference evidence="12" key="1">
    <citation type="submission" date="2016-10" db="EMBL/GenBank/DDBJ databases">
        <authorList>
            <person name="Varghese N."/>
            <person name="Submissions S."/>
        </authorList>
    </citation>
    <scope>NUCLEOTIDE SEQUENCE [LARGE SCALE GENOMIC DNA]</scope>
    <source>
        <strain evidence="12">DSM 5463</strain>
    </source>
</reference>
<keyword evidence="6 9" id="KW-0408">Iron</keyword>
<dbReference type="SMART" id="SM00729">
    <property type="entry name" value="Elp3"/>
    <property type="match status" value="1"/>
</dbReference>
<dbReference type="GO" id="GO:0006779">
    <property type="term" value="P:porphyrin-containing compound biosynthetic process"/>
    <property type="evidence" value="ECO:0007669"/>
    <property type="project" value="InterPro"/>
</dbReference>
<dbReference type="InterPro" id="IPR013785">
    <property type="entry name" value="Aldolase_TIM"/>
</dbReference>
<keyword evidence="9" id="KW-0963">Cytoplasm</keyword>
<keyword evidence="5 9" id="KW-0479">Metal-binding</keyword>
<evidence type="ECO:0000256" key="3">
    <source>
        <dbReference type="ARBA" id="ARBA00022617"/>
    </source>
</evidence>
<keyword evidence="9" id="KW-0004">4Fe-4S</keyword>
<evidence type="ECO:0000256" key="4">
    <source>
        <dbReference type="ARBA" id="ARBA00022691"/>
    </source>
</evidence>
<dbReference type="SFLD" id="SFLDF00288">
    <property type="entry name" value="HemN-like__clustered_with_nucl"/>
    <property type="match status" value="1"/>
</dbReference>
<organism evidence="11 12">
    <name type="scientific">Caloramator fervidus</name>
    <dbReference type="NCBI Taxonomy" id="29344"/>
    <lineage>
        <taxon>Bacteria</taxon>
        <taxon>Bacillati</taxon>
        <taxon>Bacillota</taxon>
        <taxon>Clostridia</taxon>
        <taxon>Eubacteriales</taxon>
        <taxon>Clostridiaceae</taxon>
        <taxon>Caloramator</taxon>
    </lineage>
</organism>
<comment type="similarity">
    <text evidence="1">Belongs to the anaerobic coproporphyrinogen-III oxidase family. HemW subfamily.</text>
</comment>
<keyword evidence="8 9" id="KW-0143">Chaperone</keyword>
<dbReference type="Proteomes" id="UP000242850">
    <property type="component" value="Unassembled WGS sequence"/>
</dbReference>
<dbReference type="SFLD" id="SFLDS00029">
    <property type="entry name" value="Radical_SAM"/>
    <property type="match status" value="1"/>
</dbReference>
<comment type="subcellular location">
    <subcellularLocation>
        <location evidence="9">Cytoplasm</location>
    </subcellularLocation>
</comment>
<evidence type="ECO:0000256" key="6">
    <source>
        <dbReference type="ARBA" id="ARBA00023004"/>
    </source>
</evidence>
<dbReference type="GO" id="GO:0046872">
    <property type="term" value="F:metal ion binding"/>
    <property type="evidence" value="ECO:0007669"/>
    <property type="project" value="UniProtKB-UniRule"/>
</dbReference>
<sequence length="363" mass="42656">MERALYVHIPFCLKKCLYCDFYSITDLTLQDCYIDVLLKEIKEIEDKELKSIFIGGGTPTVLSKYNLERLLKNLSRFDFKEFTVEANPGTLNEEKLLLLKDYGVNRLSIGLQAVQDNLLKRLGRIHNFNDFLNNYEMARKIGFKNINVDLMFNIPEQSIDDWMDTLNKIVDLNPEHISIYSLILEEGTVFYDYYQKGELSISDDEIDRQMYHYAVEFLKSYGYEHYEISNFAKKGFECIHNLTYWNEEEYYGVGASAHSFIDSYRYANASDIKEYITSRYLKREKIYISKEEQMQEFMILGLRKIKGISKKDFKNRFNVDIIEVYGDKISKLLRQGLVFDNGEFISLTSKGLDVANQVFLVFL</sequence>
<accession>A0A1H5UHT8</accession>
<gene>
    <name evidence="11" type="ORF">SAMN05660865_00914</name>
</gene>
<dbReference type="SUPFAM" id="SSF102114">
    <property type="entry name" value="Radical SAM enzymes"/>
    <property type="match status" value="1"/>
</dbReference>
<dbReference type="CDD" id="cd01335">
    <property type="entry name" value="Radical_SAM"/>
    <property type="match status" value="1"/>
</dbReference>
<dbReference type="GO" id="GO:0051539">
    <property type="term" value="F:4 iron, 4 sulfur cluster binding"/>
    <property type="evidence" value="ECO:0007669"/>
    <property type="project" value="UniProtKB-UniRule"/>
</dbReference>
<dbReference type="InterPro" id="IPR058240">
    <property type="entry name" value="rSAM_sf"/>
</dbReference>
<dbReference type="PROSITE" id="PS51918">
    <property type="entry name" value="RADICAL_SAM"/>
    <property type="match status" value="1"/>
</dbReference>
<dbReference type="GO" id="GO:0004109">
    <property type="term" value="F:coproporphyrinogen oxidase activity"/>
    <property type="evidence" value="ECO:0007669"/>
    <property type="project" value="InterPro"/>
</dbReference>
<dbReference type="InterPro" id="IPR034505">
    <property type="entry name" value="Coproporphyrinogen-III_oxidase"/>
</dbReference>
<dbReference type="InterPro" id="IPR006638">
    <property type="entry name" value="Elp3/MiaA/NifB-like_rSAM"/>
</dbReference>
<evidence type="ECO:0000256" key="7">
    <source>
        <dbReference type="ARBA" id="ARBA00023014"/>
    </source>
</evidence>
<evidence type="ECO:0000256" key="9">
    <source>
        <dbReference type="RuleBase" id="RU364116"/>
    </source>
</evidence>
<dbReference type="InterPro" id="IPR007197">
    <property type="entry name" value="rSAM"/>
</dbReference>
<dbReference type="EMBL" id="FNUK01000009">
    <property type="protein sequence ID" value="SEF74596.1"/>
    <property type="molecule type" value="Genomic_DNA"/>
</dbReference>
<dbReference type="PANTHER" id="PTHR13932:SF5">
    <property type="entry name" value="RADICAL S-ADENOSYL METHIONINE DOMAIN-CONTAINING PROTEIN 1, MITOCHONDRIAL"/>
    <property type="match status" value="1"/>
</dbReference>
<dbReference type="PANTHER" id="PTHR13932">
    <property type="entry name" value="COPROPORPHYRINIGEN III OXIDASE"/>
    <property type="match status" value="1"/>
</dbReference>
<dbReference type="InterPro" id="IPR004559">
    <property type="entry name" value="HemW-like"/>
</dbReference>
<evidence type="ECO:0000313" key="12">
    <source>
        <dbReference type="Proteomes" id="UP000242850"/>
    </source>
</evidence>
<evidence type="ECO:0000256" key="8">
    <source>
        <dbReference type="ARBA" id="ARBA00023186"/>
    </source>
</evidence>
<comment type="function">
    <text evidence="9">Probably acts as a heme chaperone, transferring heme to an unknown acceptor. Binds one molecule of heme per monomer, possibly covalently. Binds 1 [4Fe-4S] cluster. The cluster is coordinated with 3 cysteines and an exchangeable S-adenosyl-L-methionine.</text>
</comment>
<evidence type="ECO:0000256" key="1">
    <source>
        <dbReference type="ARBA" id="ARBA00006100"/>
    </source>
</evidence>
<dbReference type="SFLD" id="SFLDG01065">
    <property type="entry name" value="anaerobic_coproporphyrinogen-I"/>
    <property type="match status" value="1"/>
</dbReference>
<dbReference type="OrthoDB" id="9808022at2"/>
<name>A0A1H5UHT8_9CLOT</name>
<dbReference type="RefSeq" id="WP_103895896.1">
    <property type="nucleotide sequence ID" value="NZ_FNUK01000009.1"/>
</dbReference>
<evidence type="ECO:0000313" key="11">
    <source>
        <dbReference type="EMBL" id="SEF74596.1"/>
    </source>
</evidence>
<dbReference type="Pfam" id="PF04055">
    <property type="entry name" value="Radical_SAM"/>
    <property type="match status" value="1"/>
</dbReference>